<dbReference type="RefSeq" id="WP_268075065.1">
    <property type="nucleotide sequence ID" value="NZ_CP109965.1"/>
</dbReference>
<dbReference type="NCBIfam" id="NF002813">
    <property type="entry name" value="PRK02958.1"/>
    <property type="match status" value="1"/>
</dbReference>
<evidence type="ECO:0000256" key="6">
    <source>
        <dbReference type="ARBA" id="ARBA00022989"/>
    </source>
</evidence>
<dbReference type="InterPro" id="IPR003369">
    <property type="entry name" value="TatA/B/E"/>
</dbReference>
<dbReference type="Gene3D" id="1.20.5.3310">
    <property type="match status" value="1"/>
</dbReference>
<keyword evidence="7 9" id="KW-0811">Translocation</keyword>
<evidence type="ECO:0000256" key="10">
    <source>
        <dbReference type="SAM" id="MobiDB-lite"/>
    </source>
</evidence>
<feature type="region of interest" description="Disordered" evidence="10">
    <location>
        <begin position="41"/>
        <end position="88"/>
    </location>
</feature>
<evidence type="ECO:0000256" key="4">
    <source>
        <dbReference type="ARBA" id="ARBA00022692"/>
    </source>
</evidence>
<reference evidence="11" key="1">
    <citation type="submission" date="2022-10" db="EMBL/GenBank/DDBJ databases">
        <title>Catenovulum adriacola sp. nov. isolated in the Harbour of Susak.</title>
        <authorList>
            <person name="Schoch T."/>
            <person name="Reich S.J."/>
            <person name="Stoeferle S."/>
            <person name="Flaiz M."/>
            <person name="Kazda M."/>
            <person name="Riedel C.U."/>
            <person name="Duerre P."/>
        </authorList>
    </citation>
    <scope>NUCLEOTIDE SEQUENCE</scope>
    <source>
        <strain evidence="11">TS8</strain>
    </source>
</reference>
<sequence length="88" mass="9981">MLGGISVWQLLIILIIVVLLFGTKKLKNMGRDLGGALRGFKEEYKSDESNSKEEDDNLSEETHKNIEQQNAKNVDQTQQTTEQTSKEK</sequence>
<keyword evidence="8 9" id="KW-0472">Membrane</keyword>
<evidence type="ECO:0000256" key="9">
    <source>
        <dbReference type="HAMAP-Rule" id="MF_00236"/>
    </source>
</evidence>
<evidence type="ECO:0000256" key="2">
    <source>
        <dbReference type="ARBA" id="ARBA00022448"/>
    </source>
</evidence>
<dbReference type="EMBL" id="CP109965">
    <property type="protein sequence ID" value="WAJ70716.1"/>
    <property type="molecule type" value="Genomic_DNA"/>
</dbReference>
<comment type="subunit">
    <text evidence="9">The Tat system comprises two distinct complexes: a TatABC complex, containing multiple copies of TatA, TatB and TatC subunits, and a separate TatA complex, containing only TatA subunits. Substrates initially bind to the TatABC complex, which probably triggers association of the separate TatA complex to form the active translocon.</text>
</comment>
<dbReference type="PANTHER" id="PTHR42982:SF1">
    <property type="entry name" value="SEC-INDEPENDENT PROTEIN TRANSLOCASE PROTEIN TATA"/>
    <property type="match status" value="1"/>
</dbReference>
<evidence type="ECO:0000256" key="7">
    <source>
        <dbReference type="ARBA" id="ARBA00023010"/>
    </source>
</evidence>
<keyword evidence="12" id="KW-1185">Reference proteome</keyword>
<evidence type="ECO:0000313" key="12">
    <source>
        <dbReference type="Proteomes" id="UP001163726"/>
    </source>
</evidence>
<keyword evidence="2 9" id="KW-0813">Transport</keyword>
<name>A0ABY7ANJ4_9ALTE</name>
<accession>A0ABY7ANJ4</accession>
<protein>
    <recommendedName>
        <fullName evidence="9">Sec-independent protein translocase protein TatA</fullName>
    </recommendedName>
</protein>
<dbReference type="HAMAP" id="MF_00236">
    <property type="entry name" value="TatA_E"/>
    <property type="match status" value="1"/>
</dbReference>
<evidence type="ECO:0000256" key="1">
    <source>
        <dbReference type="ARBA" id="ARBA00004162"/>
    </source>
</evidence>
<dbReference type="Pfam" id="PF02416">
    <property type="entry name" value="TatA_B_E"/>
    <property type="match status" value="1"/>
</dbReference>
<feature type="compositionally biased region" description="Low complexity" evidence="10">
    <location>
        <begin position="76"/>
        <end position="88"/>
    </location>
</feature>
<evidence type="ECO:0000256" key="8">
    <source>
        <dbReference type="ARBA" id="ARBA00023136"/>
    </source>
</evidence>
<dbReference type="NCBIfam" id="TIGR01411">
    <property type="entry name" value="tatAE"/>
    <property type="match status" value="1"/>
</dbReference>
<feature type="transmembrane region" description="Helical" evidence="9">
    <location>
        <begin position="6"/>
        <end position="23"/>
    </location>
</feature>
<comment type="subcellular location">
    <subcellularLocation>
        <location evidence="1 9">Cell membrane</location>
        <topology evidence="1 9">Single-pass membrane protein</topology>
    </subcellularLocation>
</comment>
<comment type="similarity">
    <text evidence="9">Belongs to the TatA/E family.</text>
</comment>
<feature type="compositionally biased region" description="Basic and acidic residues" evidence="10">
    <location>
        <begin position="41"/>
        <end position="52"/>
    </location>
</feature>
<proteinExistence type="inferred from homology"/>
<dbReference type="InterPro" id="IPR006312">
    <property type="entry name" value="TatA/E"/>
</dbReference>
<evidence type="ECO:0000256" key="5">
    <source>
        <dbReference type="ARBA" id="ARBA00022927"/>
    </source>
</evidence>
<keyword evidence="3 9" id="KW-1003">Cell membrane</keyword>
<keyword evidence="5 9" id="KW-0653">Protein transport</keyword>
<keyword evidence="6 9" id="KW-1133">Transmembrane helix</keyword>
<dbReference type="Proteomes" id="UP001163726">
    <property type="component" value="Chromosome"/>
</dbReference>
<organism evidence="11 12">
    <name type="scientific">Catenovulum adriaticum</name>
    <dbReference type="NCBI Taxonomy" id="2984846"/>
    <lineage>
        <taxon>Bacteria</taxon>
        <taxon>Pseudomonadati</taxon>
        <taxon>Pseudomonadota</taxon>
        <taxon>Gammaproteobacteria</taxon>
        <taxon>Alteromonadales</taxon>
        <taxon>Alteromonadaceae</taxon>
        <taxon>Catenovulum</taxon>
    </lineage>
</organism>
<evidence type="ECO:0000256" key="3">
    <source>
        <dbReference type="ARBA" id="ARBA00022475"/>
    </source>
</evidence>
<gene>
    <name evidence="9 11" type="primary">tatA</name>
    <name evidence="11" type="ORF">OLW01_02565</name>
</gene>
<evidence type="ECO:0000313" key="11">
    <source>
        <dbReference type="EMBL" id="WAJ70716.1"/>
    </source>
</evidence>
<dbReference type="PANTHER" id="PTHR42982">
    <property type="entry name" value="SEC-INDEPENDENT PROTEIN TRANSLOCASE PROTEIN TATA"/>
    <property type="match status" value="1"/>
</dbReference>
<keyword evidence="4 9" id="KW-0812">Transmembrane</keyword>
<comment type="function">
    <text evidence="9">Part of the twin-arginine translocation (Tat) system that transports large folded proteins containing a characteristic twin-arginine motif in their signal peptide across membranes. TatA could form the protein-conducting channel of the Tat system.</text>
</comment>